<accession>A0ABT9N2A3</accession>
<feature type="transmembrane region" description="Helical" evidence="8">
    <location>
        <begin position="308"/>
        <end position="330"/>
    </location>
</feature>
<dbReference type="InterPro" id="IPR010290">
    <property type="entry name" value="TM_effector"/>
</dbReference>
<feature type="transmembrane region" description="Helical" evidence="8">
    <location>
        <begin position="134"/>
        <end position="161"/>
    </location>
</feature>
<keyword evidence="3" id="KW-1003">Cell membrane</keyword>
<feature type="transmembrane region" description="Helical" evidence="8">
    <location>
        <begin position="373"/>
        <end position="393"/>
    </location>
</feature>
<feature type="compositionally biased region" description="Low complexity" evidence="7">
    <location>
        <begin position="452"/>
        <end position="462"/>
    </location>
</feature>
<comment type="subcellular location">
    <subcellularLocation>
        <location evidence="1">Cell membrane</location>
        <topology evidence="1">Multi-pass membrane protein</topology>
    </subcellularLocation>
</comment>
<evidence type="ECO:0000256" key="5">
    <source>
        <dbReference type="ARBA" id="ARBA00022989"/>
    </source>
</evidence>
<keyword evidence="4 8" id="KW-0812">Transmembrane</keyword>
<feature type="compositionally biased region" description="Basic residues" evidence="7">
    <location>
        <begin position="463"/>
        <end position="479"/>
    </location>
</feature>
<feature type="transmembrane region" description="Helical" evidence="8">
    <location>
        <begin position="102"/>
        <end position="122"/>
    </location>
</feature>
<keyword evidence="6 8" id="KW-0472">Membrane</keyword>
<protein>
    <submittedName>
        <fullName evidence="10">MFS family permease</fullName>
    </submittedName>
</protein>
<feature type="transmembrane region" description="Helical" evidence="8">
    <location>
        <begin position="413"/>
        <end position="439"/>
    </location>
</feature>
<evidence type="ECO:0000256" key="4">
    <source>
        <dbReference type="ARBA" id="ARBA00022692"/>
    </source>
</evidence>
<evidence type="ECO:0000256" key="8">
    <source>
        <dbReference type="SAM" id="Phobius"/>
    </source>
</evidence>
<keyword evidence="11" id="KW-1185">Reference proteome</keyword>
<dbReference type="SUPFAM" id="SSF103473">
    <property type="entry name" value="MFS general substrate transporter"/>
    <property type="match status" value="1"/>
</dbReference>
<keyword evidence="2" id="KW-0813">Transport</keyword>
<evidence type="ECO:0000313" key="11">
    <source>
        <dbReference type="Proteomes" id="UP001240984"/>
    </source>
</evidence>
<feature type="transmembrane region" description="Helical" evidence="8">
    <location>
        <begin position="284"/>
        <end position="302"/>
    </location>
</feature>
<evidence type="ECO:0000256" key="7">
    <source>
        <dbReference type="SAM" id="MobiDB-lite"/>
    </source>
</evidence>
<feature type="transmembrane region" description="Helical" evidence="8">
    <location>
        <begin position="42"/>
        <end position="63"/>
    </location>
</feature>
<keyword evidence="5 8" id="KW-1133">Transmembrane helix</keyword>
<dbReference type="EMBL" id="JAUSRA010000001">
    <property type="protein sequence ID" value="MDP9797829.1"/>
    <property type="molecule type" value="Genomic_DNA"/>
</dbReference>
<dbReference type="PANTHER" id="PTHR23513">
    <property type="entry name" value="INTEGRAL MEMBRANE EFFLUX PROTEIN-RELATED"/>
    <property type="match status" value="1"/>
</dbReference>
<evidence type="ECO:0000256" key="1">
    <source>
        <dbReference type="ARBA" id="ARBA00004651"/>
    </source>
</evidence>
<name>A0ABT9N2A3_9ACTN</name>
<dbReference type="InterPro" id="IPR036259">
    <property type="entry name" value="MFS_trans_sf"/>
</dbReference>
<dbReference type="PROSITE" id="PS50850">
    <property type="entry name" value="MFS"/>
    <property type="match status" value="1"/>
</dbReference>
<feature type="transmembrane region" description="Helical" evidence="8">
    <location>
        <begin position="213"/>
        <end position="233"/>
    </location>
</feature>
<evidence type="ECO:0000256" key="2">
    <source>
        <dbReference type="ARBA" id="ARBA00022448"/>
    </source>
</evidence>
<evidence type="ECO:0000313" key="10">
    <source>
        <dbReference type="EMBL" id="MDP9797829.1"/>
    </source>
</evidence>
<feature type="domain" description="Major facilitator superfamily (MFS) profile" evidence="9">
    <location>
        <begin position="1"/>
        <end position="396"/>
    </location>
</feature>
<dbReference type="InterPro" id="IPR020846">
    <property type="entry name" value="MFS_dom"/>
</dbReference>
<comment type="caution">
    <text evidence="10">The sequence shown here is derived from an EMBL/GenBank/DDBJ whole genome shotgun (WGS) entry which is preliminary data.</text>
</comment>
<reference evidence="10 11" key="1">
    <citation type="submission" date="2023-07" db="EMBL/GenBank/DDBJ databases">
        <title>Sequencing the genomes of 1000 actinobacteria strains.</title>
        <authorList>
            <person name="Klenk H.-P."/>
        </authorList>
    </citation>
    <scope>NUCLEOTIDE SEQUENCE [LARGE SCALE GENOMIC DNA]</scope>
    <source>
        <strain evidence="10 11">DSM 44710</strain>
    </source>
</reference>
<feature type="transmembrane region" description="Helical" evidence="8">
    <location>
        <begin position="75"/>
        <end position="96"/>
    </location>
</feature>
<dbReference type="CDD" id="cd06173">
    <property type="entry name" value="MFS_MefA_like"/>
    <property type="match status" value="1"/>
</dbReference>
<dbReference type="Pfam" id="PF05977">
    <property type="entry name" value="MFS_3"/>
    <property type="match status" value="1"/>
</dbReference>
<feature type="transmembrane region" description="Helical" evidence="8">
    <location>
        <begin position="342"/>
        <end position="361"/>
    </location>
</feature>
<evidence type="ECO:0000256" key="6">
    <source>
        <dbReference type="ARBA" id="ARBA00023136"/>
    </source>
</evidence>
<organism evidence="10 11">
    <name type="scientific">Catenuloplanes nepalensis</name>
    <dbReference type="NCBI Taxonomy" id="587533"/>
    <lineage>
        <taxon>Bacteria</taxon>
        <taxon>Bacillati</taxon>
        <taxon>Actinomycetota</taxon>
        <taxon>Actinomycetes</taxon>
        <taxon>Micromonosporales</taxon>
        <taxon>Micromonosporaceae</taxon>
        <taxon>Catenuloplanes</taxon>
    </lineage>
</organism>
<feature type="transmembrane region" description="Helical" evidence="8">
    <location>
        <begin position="253"/>
        <end position="275"/>
    </location>
</feature>
<dbReference type="Gene3D" id="1.20.1250.20">
    <property type="entry name" value="MFS general substrate transporter like domains"/>
    <property type="match status" value="1"/>
</dbReference>
<proteinExistence type="predicted"/>
<evidence type="ECO:0000259" key="9">
    <source>
        <dbReference type="PROSITE" id="PS50850"/>
    </source>
</evidence>
<feature type="transmembrane region" description="Helical" evidence="8">
    <location>
        <begin position="167"/>
        <end position="187"/>
    </location>
</feature>
<feature type="transmembrane region" description="Helical" evidence="8">
    <location>
        <begin position="12"/>
        <end position="36"/>
    </location>
</feature>
<gene>
    <name evidence="10" type="ORF">J2S43_006341</name>
</gene>
<dbReference type="PANTHER" id="PTHR23513:SF11">
    <property type="entry name" value="STAPHYLOFERRIN A TRANSPORTER"/>
    <property type="match status" value="1"/>
</dbReference>
<dbReference type="Proteomes" id="UP001240984">
    <property type="component" value="Unassembled WGS sequence"/>
</dbReference>
<sequence>MFSPLRERNYRLWAASDIVSIGGTWMQVLGLNWLVLSATGSATAMGLIVMLQSLPVLLLGSWGGALADRLPSRPVLVISQAVRAVLSAGLVAATVAGSDALWPVYGVALLSGVISSIEGPALGRFGSALVPRDALAPALALGSVLSSGGRIVGMALGGVLVGLSGPGVLFAINAASFGVVIIALAMMRPAEMYPLARAEAGSADAGVRAGLRYLFGQPVILVILALAFVIGSLGRNYQVTMAAMVAGPLHGGATGYGVTSTVFAVGAVLGGLLLAGTGKATHRVLIVAGAAISALQLISAAAPNLLTFSLLILPIAAGAVIFDTVVCTRVQLDTREDMRGRILASLGLVSSLAGIVGAPALGWLCDALGARGALGLAGVVTTVAALAGALVLARVKGVPVPALRTIRRVLRRVPAVTVAVVPAQSLLTAAAVVAAPAGALAPATPSRRPLTAAAVAPAPQHHGPAHHGPAHHGPAHHGSTHPGPSRPLAPSRPAVIAHAVVAHAAELPARRRRSLLSLGTGRRGRTVTDAVDYIDRPVTLR</sequence>
<evidence type="ECO:0000256" key="3">
    <source>
        <dbReference type="ARBA" id="ARBA00022475"/>
    </source>
</evidence>
<dbReference type="RefSeq" id="WP_306835232.1">
    <property type="nucleotide sequence ID" value="NZ_JAUSRA010000001.1"/>
</dbReference>
<feature type="region of interest" description="Disordered" evidence="7">
    <location>
        <begin position="448"/>
        <end position="490"/>
    </location>
</feature>